<evidence type="ECO:0000313" key="2">
    <source>
        <dbReference type="EMBL" id="GBO04541.1"/>
    </source>
</evidence>
<comment type="caution">
    <text evidence="2">The sequence shown here is derived from an EMBL/GenBank/DDBJ whole genome shotgun (WGS) entry which is preliminary data.</text>
</comment>
<reference evidence="2 3" key="1">
    <citation type="journal article" date="2019" name="Sci. Rep.">
        <title>Orb-weaving spider Araneus ventricosus genome elucidates the spidroin gene catalogue.</title>
        <authorList>
            <person name="Kono N."/>
            <person name="Nakamura H."/>
            <person name="Ohtoshi R."/>
            <person name="Moran D.A.P."/>
            <person name="Shinohara A."/>
            <person name="Yoshida Y."/>
            <person name="Fujiwara M."/>
            <person name="Mori M."/>
            <person name="Tomita M."/>
            <person name="Arakawa K."/>
        </authorList>
    </citation>
    <scope>NUCLEOTIDE SEQUENCE [LARGE SCALE GENOMIC DNA]</scope>
</reference>
<keyword evidence="3" id="KW-1185">Reference proteome</keyword>
<sequence>MQRIKHKKNLLKIKNKTDDLPGHSRDNVVPTTIPVIKQTDTNEDCAKTLAFIEEKSVKDRSPPKQGLKRVNGDLLPTKAAQIEKRKKTTSLTIKEMFQITIMLNESVIVTVQFLYPSRFIRCKIIVLLLLQKCWSGAGLGSNEQGIQDPVDAGDVRDRQDMYKGIGVNLNDPYENFRKSKGQAFINRMKARAEELGKI</sequence>
<feature type="domain" description="G-patch" evidence="1">
    <location>
        <begin position="128"/>
        <end position="170"/>
    </location>
</feature>
<dbReference type="GO" id="GO:0003676">
    <property type="term" value="F:nucleic acid binding"/>
    <property type="evidence" value="ECO:0007669"/>
    <property type="project" value="InterPro"/>
</dbReference>
<evidence type="ECO:0000259" key="1">
    <source>
        <dbReference type="PROSITE" id="PS50174"/>
    </source>
</evidence>
<dbReference type="GO" id="GO:0006874">
    <property type="term" value="P:intracellular calcium ion homeostasis"/>
    <property type="evidence" value="ECO:0007669"/>
    <property type="project" value="TreeGrafter"/>
</dbReference>
<dbReference type="PANTHER" id="PTHR12323:SF0">
    <property type="entry name" value="CALCIUM HOMEOSTASIS ENDOPLASMIC RETICULUM PROTEIN"/>
    <property type="match status" value="1"/>
</dbReference>
<dbReference type="Pfam" id="PF01585">
    <property type="entry name" value="G-patch"/>
    <property type="match status" value="1"/>
</dbReference>
<dbReference type="GO" id="GO:0048471">
    <property type="term" value="C:perinuclear region of cytoplasm"/>
    <property type="evidence" value="ECO:0007669"/>
    <property type="project" value="TreeGrafter"/>
</dbReference>
<dbReference type="OrthoDB" id="21470at2759"/>
<dbReference type="AlphaFoldDB" id="A0A4Y2TWV6"/>
<dbReference type="EMBL" id="BGPR01031443">
    <property type="protein sequence ID" value="GBO04541.1"/>
    <property type="molecule type" value="Genomic_DNA"/>
</dbReference>
<evidence type="ECO:0000313" key="3">
    <source>
        <dbReference type="Proteomes" id="UP000499080"/>
    </source>
</evidence>
<proteinExistence type="predicted"/>
<organism evidence="2 3">
    <name type="scientific">Araneus ventricosus</name>
    <name type="common">Orbweaver spider</name>
    <name type="synonym">Epeira ventricosa</name>
    <dbReference type="NCBI Taxonomy" id="182803"/>
    <lineage>
        <taxon>Eukaryota</taxon>
        <taxon>Metazoa</taxon>
        <taxon>Ecdysozoa</taxon>
        <taxon>Arthropoda</taxon>
        <taxon>Chelicerata</taxon>
        <taxon>Arachnida</taxon>
        <taxon>Araneae</taxon>
        <taxon>Araneomorphae</taxon>
        <taxon>Entelegynae</taxon>
        <taxon>Araneoidea</taxon>
        <taxon>Araneidae</taxon>
        <taxon>Araneus</taxon>
    </lineage>
</organism>
<dbReference type="Proteomes" id="UP000499080">
    <property type="component" value="Unassembled WGS sequence"/>
</dbReference>
<name>A0A4Y2TWV6_ARAVE</name>
<dbReference type="InterPro" id="IPR000467">
    <property type="entry name" value="G_patch_dom"/>
</dbReference>
<dbReference type="PANTHER" id="PTHR12323">
    <property type="entry name" value="SR-RELATED CTD ASSOCIATED FACTOR 6"/>
    <property type="match status" value="1"/>
</dbReference>
<accession>A0A4Y2TWV6</accession>
<gene>
    <name evidence="2" type="primary">CHERP_6</name>
    <name evidence="2" type="ORF">AVEN_497_1</name>
</gene>
<dbReference type="PROSITE" id="PS50174">
    <property type="entry name" value="G_PATCH"/>
    <property type="match status" value="1"/>
</dbReference>
<protein>
    <submittedName>
        <fullName evidence="2">Calcium homeostasis endoplasmic reticulum protein</fullName>
    </submittedName>
</protein>